<reference evidence="3 5" key="2">
    <citation type="submission" date="2020-06" db="EMBL/GenBank/DDBJ databases">
        <title>Complete genome of Paenibacillus barcinonensis KACC11450.</title>
        <authorList>
            <person name="Kim M."/>
            <person name="Park Y.-J."/>
            <person name="Shin J.-H."/>
        </authorList>
    </citation>
    <scope>NUCLEOTIDE SEQUENCE [LARGE SCALE GENOMIC DNA]</scope>
    <source>
        <strain evidence="3 5">KACC11450</strain>
    </source>
</reference>
<name>A0A2V4VRU8_PAEBA</name>
<dbReference type="Proteomes" id="UP000509327">
    <property type="component" value="Chromosome"/>
</dbReference>
<dbReference type="OrthoDB" id="2474789at2"/>
<organism evidence="2 4">
    <name type="scientific">Paenibacillus barcinonensis</name>
    <dbReference type="NCBI Taxonomy" id="198119"/>
    <lineage>
        <taxon>Bacteria</taxon>
        <taxon>Bacillati</taxon>
        <taxon>Bacillota</taxon>
        <taxon>Bacilli</taxon>
        <taxon>Bacillales</taxon>
        <taxon>Paenibacillaceae</taxon>
        <taxon>Paenibacillus</taxon>
    </lineage>
</organism>
<evidence type="ECO:0000313" key="4">
    <source>
        <dbReference type="Proteomes" id="UP000247790"/>
    </source>
</evidence>
<evidence type="ECO:0000313" key="5">
    <source>
        <dbReference type="Proteomes" id="UP000509327"/>
    </source>
</evidence>
<sequence>MSTYDLKSIRLEVIDAGLDKVFLVTGGQAHIGAVSTFYVEQERVSGTTVHIPGHKEQELCERLARKACLQLKVTVTVIMGIHFDSITRMQIDEIVQTAERLMDEHLNMMPDPTQLSVELQEGQTGKTIDE</sequence>
<evidence type="ECO:0000259" key="1">
    <source>
        <dbReference type="Pfam" id="PF21758"/>
    </source>
</evidence>
<dbReference type="Pfam" id="PF21758">
    <property type="entry name" value="PAC_bac"/>
    <property type="match status" value="1"/>
</dbReference>
<dbReference type="EMBL" id="QJSW01000006">
    <property type="protein sequence ID" value="PYE49199.1"/>
    <property type="molecule type" value="Genomic_DNA"/>
</dbReference>
<dbReference type="RefSeq" id="WP_110896723.1">
    <property type="nucleotide sequence ID" value="NZ_CP054614.1"/>
</dbReference>
<proteinExistence type="predicted"/>
<reference evidence="2 4" key="1">
    <citation type="submission" date="2018-06" db="EMBL/GenBank/DDBJ databases">
        <title>Genomic Encyclopedia of Type Strains, Phase III (KMG-III): the genomes of soil and plant-associated and newly described type strains.</title>
        <authorList>
            <person name="Whitman W."/>
        </authorList>
    </citation>
    <scope>NUCLEOTIDE SEQUENCE [LARGE SCALE GENOMIC DNA]</scope>
    <source>
        <strain evidence="2 4">CECT 7022</strain>
    </source>
</reference>
<dbReference type="Proteomes" id="UP000247790">
    <property type="component" value="Unassembled WGS sequence"/>
</dbReference>
<accession>A0A2V4VRU8</accession>
<dbReference type="EMBL" id="CP054614">
    <property type="protein sequence ID" value="QKS55433.1"/>
    <property type="molecule type" value="Genomic_DNA"/>
</dbReference>
<evidence type="ECO:0000313" key="3">
    <source>
        <dbReference type="EMBL" id="QKS55433.1"/>
    </source>
</evidence>
<keyword evidence="5" id="KW-1185">Reference proteome</keyword>
<protein>
    <recommendedName>
        <fullName evidence="1">Prenylated flavin chaperone LpdD-like domain-containing protein</fullName>
    </recommendedName>
</protein>
<evidence type="ECO:0000313" key="2">
    <source>
        <dbReference type="EMBL" id="PYE49199.1"/>
    </source>
</evidence>
<feature type="domain" description="Prenylated flavin chaperone LpdD-like" evidence="1">
    <location>
        <begin position="8"/>
        <end position="107"/>
    </location>
</feature>
<gene>
    <name evidence="2" type="ORF">DFQ00_106180</name>
    <name evidence="3" type="ORF">HUB98_03295</name>
</gene>
<dbReference type="AlphaFoldDB" id="A0A2V4VRU8"/>
<dbReference type="InterPro" id="IPR048844">
    <property type="entry name" value="LpdD_chaperone-like"/>
</dbReference>